<reference evidence="4" key="2">
    <citation type="journal article" date="2021" name="PeerJ">
        <title>Extensive microbial diversity within the chicken gut microbiome revealed by metagenomics and culture.</title>
        <authorList>
            <person name="Gilroy R."/>
            <person name="Ravi A."/>
            <person name="Getino M."/>
            <person name="Pursley I."/>
            <person name="Horton D.L."/>
            <person name="Alikhan N.F."/>
            <person name="Baker D."/>
            <person name="Gharbi K."/>
            <person name="Hall N."/>
            <person name="Watson M."/>
            <person name="Adriaenssens E.M."/>
            <person name="Foster-Nyarko E."/>
            <person name="Jarju S."/>
            <person name="Secka A."/>
            <person name="Antonio M."/>
            <person name="Oren A."/>
            <person name="Chaudhuri R.R."/>
            <person name="La Ragione R."/>
            <person name="Hildebrand F."/>
            <person name="Pallen M.J."/>
        </authorList>
    </citation>
    <scope>NUCLEOTIDE SEQUENCE</scope>
    <source>
        <strain evidence="4">ChiGjej1B1-24693</strain>
    </source>
</reference>
<dbReference type="InterPro" id="IPR000835">
    <property type="entry name" value="HTH_MarR-typ"/>
</dbReference>
<comment type="similarity">
    <text evidence="1">Belongs to the ROK (NagC/XylR) family.</text>
</comment>
<dbReference type="InterPro" id="IPR000600">
    <property type="entry name" value="ROK"/>
</dbReference>
<protein>
    <submittedName>
        <fullName evidence="4">ROK family transcriptional regulator</fullName>
    </submittedName>
</protein>
<dbReference type="Proteomes" id="UP000886842">
    <property type="component" value="Unassembled WGS sequence"/>
</dbReference>
<evidence type="ECO:0000256" key="1">
    <source>
        <dbReference type="ARBA" id="ARBA00006479"/>
    </source>
</evidence>
<feature type="domain" description="HTH marR-type" evidence="3">
    <location>
        <begin position="17"/>
        <end position="67"/>
    </location>
</feature>
<feature type="region of interest" description="Disordered" evidence="2">
    <location>
        <begin position="386"/>
        <end position="405"/>
    </location>
</feature>
<organism evidence="4 5">
    <name type="scientific">Candidatus Avipropionibacterium avicola</name>
    <dbReference type="NCBI Taxonomy" id="2840701"/>
    <lineage>
        <taxon>Bacteria</taxon>
        <taxon>Bacillati</taxon>
        <taxon>Actinomycetota</taxon>
        <taxon>Actinomycetes</taxon>
        <taxon>Propionibacteriales</taxon>
        <taxon>Propionibacteriaceae</taxon>
        <taxon>Propionibacteriaceae incertae sedis</taxon>
        <taxon>Candidatus Avipropionibacterium</taxon>
    </lineage>
</organism>
<dbReference type="AlphaFoldDB" id="A0A9D1GZE4"/>
<sequence>MRAVMRQRSLRAANLALVLETIVASDRPSRADIAASTGMTRSSVSRLVDELVAGGLVHEQAPISGGRGRPATPLVPARRSVAALGCEIGVNRVVVRAIDLTGEVLVHQDQPLDDRDPVVAHAQAAAMLDRARRLVDGVRLVGLGLAVPGLVAEATGEILRAPNLDWQGVRPQPLLADSGLDLGRFVLVNEADAAATTVAHTAPGRRGDRDEFLYVSGDTGIGSAVVLRGRIAAGGHGWGGELGHLCLDPDGPRCACGATGCLETRAGRGAVLAAAGVRDTDALLARLAADDPVAGEAVRAAGRALGVAISGALNLLDVTEVVLGGFLACLGDHVVAPIVSELRARVLSAPIAPATVSIEDGGEWRAATGAAHRVLAGVIADPAGWLDGDHRDGDHRDGVQERTGQ</sequence>
<evidence type="ECO:0000259" key="3">
    <source>
        <dbReference type="Pfam" id="PF12802"/>
    </source>
</evidence>
<proteinExistence type="inferred from homology"/>
<reference evidence="4" key="1">
    <citation type="submission" date="2020-10" db="EMBL/GenBank/DDBJ databases">
        <authorList>
            <person name="Gilroy R."/>
        </authorList>
    </citation>
    <scope>NUCLEOTIDE SEQUENCE</scope>
    <source>
        <strain evidence="4">ChiGjej1B1-24693</strain>
    </source>
</reference>
<feature type="compositionally biased region" description="Basic and acidic residues" evidence="2">
    <location>
        <begin position="387"/>
        <end position="405"/>
    </location>
</feature>
<dbReference type="InterPro" id="IPR036390">
    <property type="entry name" value="WH_DNA-bd_sf"/>
</dbReference>
<dbReference type="SUPFAM" id="SSF53067">
    <property type="entry name" value="Actin-like ATPase domain"/>
    <property type="match status" value="1"/>
</dbReference>
<dbReference type="InterPro" id="IPR043129">
    <property type="entry name" value="ATPase_NBD"/>
</dbReference>
<dbReference type="Pfam" id="PF00480">
    <property type="entry name" value="ROK"/>
    <property type="match status" value="1"/>
</dbReference>
<evidence type="ECO:0000313" key="5">
    <source>
        <dbReference type="Proteomes" id="UP000886842"/>
    </source>
</evidence>
<dbReference type="SUPFAM" id="SSF46785">
    <property type="entry name" value="Winged helix' DNA-binding domain"/>
    <property type="match status" value="1"/>
</dbReference>
<dbReference type="Pfam" id="PF12802">
    <property type="entry name" value="MarR_2"/>
    <property type="match status" value="1"/>
</dbReference>
<dbReference type="EMBL" id="DVLP01000361">
    <property type="protein sequence ID" value="HIT76356.1"/>
    <property type="molecule type" value="Genomic_DNA"/>
</dbReference>
<gene>
    <name evidence="4" type="ORF">IAA98_12295</name>
</gene>
<dbReference type="GO" id="GO:0003700">
    <property type="term" value="F:DNA-binding transcription factor activity"/>
    <property type="evidence" value="ECO:0007669"/>
    <property type="project" value="InterPro"/>
</dbReference>
<evidence type="ECO:0000256" key="2">
    <source>
        <dbReference type="SAM" id="MobiDB-lite"/>
    </source>
</evidence>
<comment type="caution">
    <text evidence="4">The sequence shown here is derived from an EMBL/GenBank/DDBJ whole genome shotgun (WGS) entry which is preliminary data.</text>
</comment>
<dbReference type="Gene3D" id="3.30.420.40">
    <property type="match status" value="2"/>
</dbReference>
<dbReference type="PANTHER" id="PTHR18964:SF149">
    <property type="entry name" value="BIFUNCTIONAL UDP-N-ACETYLGLUCOSAMINE 2-EPIMERASE_N-ACETYLMANNOSAMINE KINASE"/>
    <property type="match status" value="1"/>
</dbReference>
<dbReference type="Gene3D" id="1.10.10.10">
    <property type="entry name" value="Winged helix-like DNA-binding domain superfamily/Winged helix DNA-binding domain"/>
    <property type="match status" value="1"/>
</dbReference>
<evidence type="ECO:0000313" key="4">
    <source>
        <dbReference type="EMBL" id="HIT76356.1"/>
    </source>
</evidence>
<accession>A0A9D1GZE4</accession>
<dbReference type="InterPro" id="IPR036388">
    <property type="entry name" value="WH-like_DNA-bd_sf"/>
</dbReference>
<dbReference type="PANTHER" id="PTHR18964">
    <property type="entry name" value="ROK (REPRESSOR, ORF, KINASE) FAMILY"/>
    <property type="match status" value="1"/>
</dbReference>
<name>A0A9D1GZE4_9ACTN</name>